<evidence type="ECO:0000313" key="2">
    <source>
        <dbReference type="Proteomes" id="UP000831701"/>
    </source>
</evidence>
<comment type="caution">
    <text evidence="1">The sequence shown here is derived from an EMBL/GenBank/DDBJ whole genome shotgun (WGS) entry which is preliminary data.</text>
</comment>
<proteinExistence type="predicted"/>
<accession>A0ACB8VHT7</accession>
<gene>
    <name evidence="1" type="ORF">L3Q82_018043</name>
</gene>
<reference evidence="1" key="1">
    <citation type="submission" date="2022-04" db="EMBL/GenBank/DDBJ databases">
        <title>Jade perch genome.</title>
        <authorList>
            <person name="Chao B."/>
        </authorList>
    </citation>
    <scope>NUCLEOTIDE SEQUENCE</scope>
    <source>
        <strain evidence="1">CB-2022</strain>
    </source>
</reference>
<name>A0ACB8VHT7_9TELE</name>
<evidence type="ECO:0000313" key="1">
    <source>
        <dbReference type="EMBL" id="KAI3355187.1"/>
    </source>
</evidence>
<protein>
    <submittedName>
        <fullName evidence="1">Uncharacterized protein</fullName>
    </submittedName>
</protein>
<dbReference type="Proteomes" id="UP000831701">
    <property type="component" value="Chromosome 21"/>
</dbReference>
<sequence length="287" mass="32243">MKMLLLLCCWIIAGITAEDPPMKHYRMKNSLLCLNIGKSPPYNQLTWLFNDTAVFVNHEVRSNYTDKMDYYPSNFSLCINKVTETDSGIYKVTFLDSAYKAFVETHRLFVEGYKKPVPPEDTIAPPIPIVVVIVCVCVVFVVFIACVAKRCFSTENNHHQEQTSSLQLIQSQPVEAQPQPLPIASTSSSSQAEVSYENPNQTSSPAIRPRQELSSKQSETVDTVYSVLQLPNRTTSPDGRKDTEGHKSIGEASTSQPVTLYAEQPMQIDTVYNVLQKPKNLKSQHHQ</sequence>
<dbReference type="EMBL" id="CM041551">
    <property type="protein sequence ID" value="KAI3355187.1"/>
    <property type="molecule type" value="Genomic_DNA"/>
</dbReference>
<organism evidence="1 2">
    <name type="scientific">Scortum barcoo</name>
    <name type="common">barcoo grunter</name>
    <dbReference type="NCBI Taxonomy" id="214431"/>
    <lineage>
        <taxon>Eukaryota</taxon>
        <taxon>Metazoa</taxon>
        <taxon>Chordata</taxon>
        <taxon>Craniata</taxon>
        <taxon>Vertebrata</taxon>
        <taxon>Euteleostomi</taxon>
        <taxon>Actinopterygii</taxon>
        <taxon>Neopterygii</taxon>
        <taxon>Teleostei</taxon>
        <taxon>Neoteleostei</taxon>
        <taxon>Acanthomorphata</taxon>
        <taxon>Eupercaria</taxon>
        <taxon>Centrarchiformes</taxon>
        <taxon>Terapontoidei</taxon>
        <taxon>Terapontidae</taxon>
        <taxon>Scortum</taxon>
    </lineage>
</organism>
<keyword evidence="2" id="KW-1185">Reference proteome</keyword>